<evidence type="ECO:0000256" key="4">
    <source>
        <dbReference type="PROSITE-ProRule" id="PRU00834"/>
    </source>
</evidence>
<feature type="compositionally biased region" description="Polar residues" evidence="5">
    <location>
        <begin position="54"/>
        <end position="63"/>
    </location>
</feature>
<dbReference type="PROSITE" id="PS51501">
    <property type="entry name" value="ZF_DNL"/>
    <property type="match status" value="1"/>
</dbReference>
<feature type="domain" description="DNL-type" evidence="6">
    <location>
        <begin position="70"/>
        <end position="165"/>
    </location>
</feature>
<dbReference type="GO" id="GO:0030150">
    <property type="term" value="P:protein import into mitochondrial matrix"/>
    <property type="evidence" value="ECO:0007669"/>
    <property type="project" value="TreeGrafter"/>
</dbReference>
<dbReference type="PANTHER" id="PTHR20922">
    <property type="entry name" value="DNL-TYPE ZINC FINGER PROTEIN"/>
    <property type="match status" value="1"/>
</dbReference>
<feature type="region of interest" description="Disordered" evidence="5">
    <location>
        <begin position="143"/>
        <end position="189"/>
    </location>
</feature>
<dbReference type="Proteomes" id="UP000315522">
    <property type="component" value="Unassembled WGS sequence"/>
</dbReference>
<dbReference type="GO" id="GO:0050821">
    <property type="term" value="P:protein stabilization"/>
    <property type="evidence" value="ECO:0007669"/>
    <property type="project" value="TreeGrafter"/>
</dbReference>
<evidence type="ECO:0000256" key="2">
    <source>
        <dbReference type="ARBA" id="ARBA00022771"/>
    </source>
</evidence>
<protein>
    <recommendedName>
        <fullName evidence="6">DNL-type domain-containing protein</fullName>
    </recommendedName>
</protein>
<comment type="caution">
    <text evidence="7">The sequence shown here is derived from an EMBL/GenBank/DDBJ whole genome shotgun (WGS) entry which is preliminary data.</text>
</comment>
<evidence type="ECO:0000256" key="3">
    <source>
        <dbReference type="ARBA" id="ARBA00022833"/>
    </source>
</evidence>
<dbReference type="Pfam" id="PF05180">
    <property type="entry name" value="zf-DNL"/>
    <property type="match status" value="1"/>
</dbReference>
<keyword evidence="2 4" id="KW-0863">Zinc-finger</keyword>
<gene>
    <name evidence="7" type="ORF">LAWI1_G003633</name>
</gene>
<accession>A0A559MFN1</accession>
<dbReference type="GO" id="GO:0006457">
    <property type="term" value="P:protein folding"/>
    <property type="evidence" value="ECO:0007669"/>
    <property type="project" value="TreeGrafter"/>
</dbReference>
<keyword evidence="8" id="KW-1185">Reference proteome</keyword>
<keyword evidence="1" id="KW-0479">Metal-binding</keyword>
<feature type="region of interest" description="Disordered" evidence="5">
    <location>
        <begin position="41"/>
        <end position="73"/>
    </location>
</feature>
<dbReference type="InterPro" id="IPR007853">
    <property type="entry name" value="Znf_DNL-typ"/>
</dbReference>
<feature type="compositionally biased region" description="Basic and acidic residues" evidence="5">
    <location>
        <begin position="159"/>
        <end position="189"/>
    </location>
</feature>
<dbReference type="InterPro" id="IPR024158">
    <property type="entry name" value="Mt_import_TIM15"/>
</dbReference>
<evidence type="ECO:0000313" key="7">
    <source>
        <dbReference type="EMBL" id="TVY91746.1"/>
    </source>
</evidence>
<evidence type="ECO:0000256" key="1">
    <source>
        <dbReference type="ARBA" id="ARBA00022723"/>
    </source>
</evidence>
<dbReference type="GO" id="GO:0051087">
    <property type="term" value="F:protein-folding chaperone binding"/>
    <property type="evidence" value="ECO:0007669"/>
    <property type="project" value="TreeGrafter"/>
</dbReference>
<keyword evidence="3" id="KW-0862">Zinc</keyword>
<dbReference type="GO" id="GO:0008270">
    <property type="term" value="F:zinc ion binding"/>
    <property type="evidence" value="ECO:0007669"/>
    <property type="project" value="UniProtKB-KW"/>
</dbReference>
<dbReference type="AlphaFoldDB" id="A0A559MFN1"/>
<organism evidence="7 8">
    <name type="scientific">Lachnellula willkommii</name>
    <dbReference type="NCBI Taxonomy" id="215461"/>
    <lineage>
        <taxon>Eukaryota</taxon>
        <taxon>Fungi</taxon>
        <taxon>Dikarya</taxon>
        <taxon>Ascomycota</taxon>
        <taxon>Pezizomycotina</taxon>
        <taxon>Leotiomycetes</taxon>
        <taxon>Helotiales</taxon>
        <taxon>Lachnaceae</taxon>
        <taxon>Lachnellula</taxon>
    </lineage>
</organism>
<dbReference type="PANTHER" id="PTHR20922:SF13">
    <property type="entry name" value="DNL-TYPE ZINC FINGER PROTEIN"/>
    <property type="match status" value="1"/>
</dbReference>
<evidence type="ECO:0000313" key="8">
    <source>
        <dbReference type="Proteomes" id="UP000315522"/>
    </source>
</evidence>
<evidence type="ECO:0000259" key="6">
    <source>
        <dbReference type="PROSITE" id="PS51501"/>
    </source>
</evidence>
<sequence>MPPKSTTLLSTFRSLSKSPRSVPLRRQPLLLQRSQLFHTTPFRFQEPSKPLTDASLQSKNQTKVPPPPPEPKPEYQLTFTCQPCGTRSSHRVSKQGYHHGSVLITCPECKNRHIISDHLNIFGNRKLTIEDLMKERGQLVKKGTLSEDGDVEFWEDGTQTEHKKDDGEKEKKQGEIGDGAKVKDGEGVD</sequence>
<dbReference type="EMBL" id="QGML01000473">
    <property type="protein sequence ID" value="TVY91746.1"/>
    <property type="molecule type" value="Genomic_DNA"/>
</dbReference>
<name>A0A559MFN1_9HELO</name>
<feature type="region of interest" description="Disordered" evidence="5">
    <location>
        <begin position="1"/>
        <end position="23"/>
    </location>
</feature>
<proteinExistence type="predicted"/>
<reference evidence="7 8" key="1">
    <citation type="submission" date="2018-05" db="EMBL/GenBank/DDBJ databases">
        <title>Genome sequencing and assembly of the regulated plant pathogen Lachnellula willkommii and related sister species for the development of diagnostic species identification markers.</title>
        <authorList>
            <person name="Giroux E."/>
            <person name="Bilodeau G."/>
        </authorList>
    </citation>
    <scope>NUCLEOTIDE SEQUENCE [LARGE SCALE GENOMIC DNA]</scope>
    <source>
        <strain evidence="7 8">CBS 172.35</strain>
    </source>
</reference>
<dbReference type="GO" id="GO:0005739">
    <property type="term" value="C:mitochondrion"/>
    <property type="evidence" value="ECO:0007669"/>
    <property type="project" value="TreeGrafter"/>
</dbReference>
<evidence type="ECO:0000256" key="5">
    <source>
        <dbReference type="SAM" id="MobiDB-lite"/>
    </source>
</evidence>